<name>A0A2S2NWL7_SCHGA</name>
<feature type="transmembrane region" description="Helical" evidence="1">
    <location>
        <begin position="20"/>
        <end position="44"/>
    </location>
</feature>
<reference evidence="2" key="1">
    <citation type="submission" date="2018-04" db="EMBL/GenBank/DDBJ databases">
        <title>Transcriptome of Schizaphis graminum biotype I.</title>
        <authorList>
            <person name="Scully E.D."/>
            <person name="Geib S.M."/>
            <person name="Palmer N.A."/>
            <person name="Koch K."/>
            <person name="Bradshaw J."/>
            <person name="Heng-Moss T."/>
            <person name="Sarath G."/>
        </authorList>
    </citation>
    <scope>NUCLEOTIDE SEQUENCE</scope>
</reference>
<evidence type="ECO:0000313" key="2">
    <source>
        <dbReference type="EMBL" id="MBY21565.1"/>
    </source>
</evidence>
<keyword evidence="1" id="KW-1133">Transmembrane helix</keyword>
<proteinExistence type="predicted"/>
<organism evidence="2">
    <name type="scientific">Schizaphis graminum</name>
    <name type="common">Green bug aphid</name>
    <dbReference type="NCBI Taxonomy" id="13262"/>
    <lineage>
        <taxon>Eukaryota</taxon>
        <taxon>Metazoa</taxon>
        <taxon>Ecdysozoa</taxon>
        <taxon>Arthropoda</taxon>
        <taxon>Hexapoda</taxon>
        <taxon>Insecta</taxon>
        <taxon>Pterygota</taxon>
        <taxon>Neoptera</taxon>
        <taxon>Paraneoptera</taxon>
        <taxon>Hemiptera</taxon>
        <taxon>Sternorrhyncha</taxon>
        <taxon>Aphidomorpha</taxon>
        <taxon>Aphidoidea</taxon>
        <taxon>Aphididae</taxon>
        <taxon>Aphidini</taxon>
        <taxon>Schizaphis</taxon>
    </lineage>
</organism>
<feature type="transmembrane region" description="Helical" evidence="1">
    <location>
        <begin position="89"/>
        <end position="111"/>
    </location>
</feature>
<accession>A0A2S2NWL7</accession>
<dbReference type="AlphaFoldDB" id="A0A2S2NWL7"/>
<keyword evidence="1" id="KW-0472">Membrane</keyword>
<keyword evidence="1" id="KW-0812">Transmembrane</keyword>
<protein>
    <submittedName>
        <fullName evidence="2">Uncharacterized protein</fullName>
    </submittedName>
</protein>
<evidence type="ECO:0000256" key="1">
    <source>
        <dbReference type="SAM" id="Phobius"/>
    </source>
</evidence>
<gene>
    <name evidence="2" type="ORF">g.76296</name>
</gene>
<dbReference type="EMBL" id="GGMR01008946">
    <property type="protein sequence ID" value="MBY21565.1"/>
    <property type="molecule type" value="Transcribed_RNA"/>
</dbReference>
<sequence>MLCYSCIADEREKNSGPSHIYIYLFYIAAVNVLFFSSSCFCTSVKFIQKRHSRLTANRFICQCSIYYVRVIAVVTKREGEEKTKRSRVVFINLLVLIIFFIIYTQYILFYYI</sequence>